<dbReference type="EMBL" id="JALGAR010000001">
    <property type="protein sequence ID" value="MCI4657145.1"/>
    <property type="molecule type" value="Genomic_DNA"/>
</dbReference>
<comment type="caution">
    <text evidence="2">The sequence shown here is derived from an EMBL/GenBank/DDBJ whole genome shotgun (WGS) entry which is preliminary data.</text>
</comment>
<evidence type="ECO:0008006" key="4">
    <source>
        <dbReference type="Google" id="ProtNLM"/>
    </source>
</evidence>
<gene>
    <name evidence="2" type="ORF">MQH31_04870</name>
</gene>
<dbReference type="AlphaFoldDB" id="A0AA41QT12"/>
<evidence type="ECO:0000313" key="3">
    <source>
        <dbReference type="Proteomes" id="UP001165341"/>
    </source>
</evidence>
<dbReference type="RefSeq" id="WP_243011134.1">
    <property type="nucleotide sequence ID" value="NZ_JALGAR010000001.1"/>
</dbReference>
<reference evidence="2" key="1">
    <citation type="submission" date="2022-03" db="EMBL/GenBank/DDBJ databases">
        <title>Cryobacterium sp. nov. strain ZS14-85, isolated from Antarctic soil.</title>
        <authorList>
            <person name="Li J."/>
            <person name="Niu G."/>
        </authorList>
    </citation>
    <scope>NUCLEOTIDE SEQUENCE</scope>
    <source>
        <strain evidence="2">ZS14-85</strain>
    </source>
</reference>
<feature type="transmembrane region" description="Helical" evidence="1">
    <location>
        <begin position="38"/>
        <end position="61"/>
    </location>
</feature>
<keyword evidence="1" id="KW-1133">Transmembrane helix</keyword>
<proteinExistence type="predicted"/>
<keyword evidence="1" id="KW-0472">Membrane</keyword>
<name>A0AA41QT12_9MICO</name>
<organism evidence="2 3">
    <name type="scientific">Cryobacterium zhongshanensis</name>
    <dbReference type="NCBI Taxonomy" id="2928153"/>
    <lineage>
        <taxon>Bacteria</taxon>
        <taxon>Bacillati</taxon>
        <taxon>Actinomycetota</taxon>
        <taxon>Actinomycetes</taxon>
        <taxon>Micrococcales</taxon>
        <taxon>Microbacteriaceae</taxon>
        <taxon>Cryobacterium</taxon>
    </lineage>
</organism>
<evidence type="ECO:0000256" key="1">
    <source>
        <dbReference type="SAM" id="Phobius"/>
    </source>
</evidence>
<accession>A0AA41QT12</accession>
<sequence length="175" mass="18159">MARTLCARGLSNRGFSNRCLGGRTLVHRLRSDRGSASLEFITAGLILLVPLVYLVLAMSVLQGGALAVEGAARQAARVYVRAPSAAVAAERAQRAVDFALADYGLPAGDAQVTIDCAAARGGCLTRRAVVTVTVRLRVSLPLVPDVLGLTGTASVPLQSSSTQTVSRFWQAGAAP</sequence>
<keyword evidence="1" id="KW-0812">Transmembrane</keyword>
<dbReference type="Proteomes" id="UP001165341">
    <property type="component" value="Unassembled WGS sequence"/>
</dbReference>
<protein>
    <recommendedName>
        <fullName evidence="4">TadE family protein</fullName>
    </recommendedName>
</protein>
<keyword evidence="3" id="KW-1185">Reference proteome</keyword>
<evidence type="ECO:0000313" key="2">
    <source>
        <dbReference type="EMBL" id="MCI4657145.1"/>
    </source>
</evidence>